<sequence length="470" mass="54410">MILDMGSLLLAYLNHTSIQFIDKMERSYYIGLSLEFKDYMTTFLSLDQVFQLCFSFWASNLKDLPPVPVDVYRDYKHFLQIGSKVKQDQAAIILDWHVRPLELMVTKFEEVLECTLCVKYFLIVKEKYLTVFLILQDYVKLFGVMHTSLIQRTMVLKLLKPCILDGIIAPTQAQCLKYMNWLYVYREKEARLTPEMSDLLNTYEQTLVNLKSLELDWFWNASPLVDIFEPTYIHTALTEMQLTLGSLIFGPKEWLKLRATISSSTIPIPFTNDMSSVVEDPLTLMFRKQGKKWIASVFPTRHIHTKEPNKYSQSQMLFQRDQVFIPSPLEYCVNGQVVYIRHGQKIVSLITYQKPRNILKEATAKKAGLSHFPEHQPVSEHNSEEEDFHENPPPSDDNNNSNQEEDEDSLLASQLSGISDYDYISSDSNRVSLPSSHPDSSDDMTKFTISRLSTLHHLSDNNRDSEPDDN</sequence>
<evidence type="ECO:0000313" key="2">
    <source>
        <dbReference type="EMBL" id="PPQ82688.1"/>
    </source>
</evidence>
<dbReference type="EMBL" id="NHYD01003107">
    <property type="protein sequence ID" value="PPQ82688.1"/>
    <property type="molecule type" value="Genomic_DNA"/>
</dbReference>
<dbReference type="InParanoid" id="A0A409WW01"/>
<evidence type="ECO:0000313" key="3">
    <source>
        <dbReference type="Proteomes" id="UP000283269"/>
    </source>
</evidence>
<dbReference type="AlphaFoldDB" id="A0A409WW01"/>
<organism evidence="2 3">
    <name type="scientific">Psilocybe cyanescens</name>
    <dbReference type="NCBI Taxonomy" id="93625"/>
    <lineage>
        <taxon>Eukaryota</taxon>
        <taxon>Fungi</taxon>
        <taxon>Dikarya</taxon>
        <taxon>Basidiomycota</taxon>
        <taxon>Agaricomycotina</taxon>
        <taxon>Agaricomycetes</taxon>
        <taxon>Agaricomycetidae</taxon>
        <taxon>Agaricales</taxon>
        <taxon>Agaricineae</taxon>
        <taxon>Strophariaceae</taxon>
        <taxon>Psilocybe</taxon>
    </lineage>
</organism>
<dbReference type="OrthoDB" id="3268838at2759"/>
<reference evidence="2 3" key="1">
    <citation type="journal article" date="2018" name="Evol. Lett.">
        <title>Horizontal gene cluster transfer increased hallucinogenic mushroom diversity.</title>
        <authorList>
            <person name="Reynolds H.T."/>
            <person name="Vijayakumar V."/>
            <person name="Gluck-Thaler E."/>
            <person name="Korotkin H.B."/>
            <person name="Matheny P.B."/>
            <person name="Slot J.C."/>
        </authorList>
    </citation>
    <scope>NUCLEOTIDE SEQUENCE [LARGE SCALE GENOMIC DNA]</scope>
    <source>
        <strain evidence="2 3">2631</strain>
    </source>
</reference>
<dbReference type="Proteomes" id="UP000283269">
    <property type="component" value="Unassembled WGS sequence"/>
</dbReference>
<accession>A0A409WW01</accession>
<comment type="caution">
    <text evidence="2">The sequence shown here is derived from an EMBL/GenBank/DDBJ whole genome shotgun (WGS) entry which is preliminary data.</text>
</comment>
<protein>
    <submittedName>
        <fullName evidence="2">Uncharacterized protein</fullName>
    </submittedName>
</protein>
<proteinExistence type="predicted"/>
<feature type="region of interest" description="Disordered" evidence="1">
    <location>
        <begin position="367"/>
        <end position="445"/>
    </location>
</feature>
<dbReference type="STRING" id="93625.A0A409WW01"/>
<gene>
    <name evidence="2" type="ORF">CVT25_009418</name>
</gene>
<feature type="compositionally biased region" description="Low complexity" evidence="1">
    <location>
        <begin position="418"/>
        <end position="438"/>
    </location>
</feature>
<evidence type="ECO:0000256" key="1">
    <source>
        <dbReference type="SAM" id="MobiDB-lite"/>
    </source>
</evidence>
<name>A0A409WW01_PSICY</name>
<feature type="compositionally biased region" description="Basic and acidic residues" evidence="1">
    <location>
        <begin position="372"/>
        <end position="382"/>
    </location>
</feature>
<keyword evidence="3" id="KW-1185">Reference proteome</keyword>